<dbReference type="Proteomes" id="UP000006227">
    <property type="component" value="Unassembled WGS sequence"/>
</dbReference>
<proteinExistence type="predicted"/>
<organism evidence="1 2">
    <name type="scientific">Ligilactobacillus salivarius NIAS840</name>
    <dbReference type="NCBI Taxonomy" id="1029822"/>
    <lineage>
        <taxon>Bacteria</taxon>
        <taxon>Bacillati</taxon>
        <taxon>Bacillota</taxon>
        <taxon>Bacilli</taxon>
        <taxon>Lactobacillales</taxon>
        <taxon>Lactobacillaceae</taxon>
        <taxon>Ligilactobacillus</taxon>
    </lineage>
</organism>
<dbReference type="EMBL" id="AFMN01000001">
    <property type="protein sequence ID" value="EGL98318.1"/>
    <property type="molecule type" value="Genomic_DNA"/>
</dbReference>
<comment type="caution">
    <text evidence="1">The sequence shown here is derived from an EMBL/GenBank/DDBJ whole genome shotgun (WGS) entry which is preliminary data.</text>
</comment>
<evidence type="ECO:0000313" key="1">
    <source>
        <dbReference type="EMBL" id="EGL98318.1"/>
    </source>
</evidence>
<evidence type="ECO:0000313" key="2">
    <source>
        <dbReference type="Proteomes" id="UP000006227"/>
    </source>
</evidence>
<sequence length="85" mass="10529">MYSNYLMYLNSHSDSVMCLYFQFDLFLLNLSYHSYLNYRLLDQLNGHRQHYFPVENYSQLHIFQKKHHHLNQKLIWLVQHYCALS</sequence>
<reference evidence="1 2" key="1">
    <citation type="journal article" date="2011" name="J. Bacteriol.">
        <title>Genome Sequence of Lactobacillus salivarius NIAS840, Isolated from Chicken Intestine.</title>
        <authorList>
            <person name="Ham J.S."/>
            <person name="Kim H.W."/>
            <person name="Seol K.H."/>
            <person name="Jang A."/>
            <person name="Jeong S.G."/>
            <person name="Oh M.H."/>
            <person name="Kim D.H."/>
            <person name="Kang D.K."/>
            <person name="Kim G.B."/>
            <person name="Cha C.J."/>
        </authorList>
    </citation>
    <scope>NUCLEOTIDE SEQUENCE [LARGE SCALE GENOMIC DNA]</scope>
    <source>
        <strain evidence="1 2">NIAS840</strain>
    </source>
</reference>
<accession>F5VF62</accession>
<dbReference type="AlphaFoldDB" id="F5VF62"/>
<name>F5VF62_9LACO</name>
<protein>
    <submittedName>
        <fullName evidence="1">Uncharacterized protein</fullName>
    </submittedName>
</protein>
<gene>
    <name evidence="1" type="ORF">NIAS840_00002</name>
</gene>
<dbReference type="PATRIC" id="fig|1029822.3.peg.2"/>